<organism evidence="2 3">
    <name type="scientific">Dipteronia sinensis</name>
    <dbReference type="NCBI Taxonomy" id="43782"/>
    <lineage>
        <taxon>Eukaryota</taxon>
        <taxon>Viridiplantae</taxon>
        <taxon>Streptophyta</taxon>
        <taxon>Embryophyta</taxon>
        <taxon>Tracheophyta</taxon>
        <taxon>Spermatophyta</taxon>
        <taxon>Magnoliopsida</taxon>
        <taxon>eudicotyledons</taxon>
        <taxon>Gunneridae</taxon>
        <taxon>Pentapetalae</taxon>
        <taxon>rosids</taxon>
        <taxon>malvids</taxon>
        <taxon>Sapindales</taxon>
        <taxon>Sapindaceae</taxon>
        <taxon>Hippocastanoideae</taxon>
        <taxon>Acereae</taxon>
        <taxon>Dipteronia</taxon>
    </lineage>
</organism>
<feature type="region of interest" description="Disordered" evidence="1">
    <location>
        <begin position="48"/>
        <end position="77"/>
    </location>
</feature>
<proteinExistence type="predicted"/>
<reference evidence="2" key="1">
    <citation type="journal article" date="2023" name="Plant J.">
        <title>Genome sequences and population genomics provide insights into the demographic history, inbreeding, and mutation load of two 'living fossil' tree species of Dipteronia.</title>
        <authorList>
            <person name="Feng Y."/>
            <person name="Comes H.P."/>
            <person name="Chen J."/>
            <person name="Zhu S."/>
            <person name="Lu R."/>
            <person name="Zhang X."/>
            <person name="Li P."/>
            <person name="Qiu J."/>
            <person name="Olsen K.M."/>
            <person name="Qiu Y."/>
        </authorList>
    </citation>
    <scope>NUCLEOTIDE SEQUENCE</scope>
    <source>
        <strain evidence="2">NBL</strain>
    </source>
</reference>
<name>A0AAE0A7F4_9ROSI</name>
<accession>A0AAE0A7F4</accession>
<sequence>MAVITAKRMQGQDFVNVYLTKEAYMRTYNNVIHPIPDQAAWPTIKPRNVLPPLHKRMHGHPKKNRKRGPEEGPNKKELWGKMKGMWRIWSQYQNL</sequence>
<gene>
    <name evidence="2" type="ORF">Dsin_019548</name>
</gene>
<dbReference type="AlphaFoldDB" id="A0AAE0A7F4"/>
<evidence type="ECO:0000313" key="2">
    <source>
        <dbReference type="EMBL" id="KAK3205502.1"/>
    </source>
</evidence>
<keyword evidence="3" id="KW-1185">Reference proteome</keyword>
<comment type="caution">
    <text evidence="2">The sequence shown here is derived from an EMBL/GenBank/DDBJ whole genome shotgun (WGS) entry which is preliminary data.</text>
</comment>
<dbReference type="Proteomes" id="UP001281410">
    <property type="component" value="Unassembled WGS sequence"/>
</dbReference>
<evidence type="ECO:0000256" key="1">
    <source>
        <dbReference type="SAM" id="MobiDB-lite"/>
    </source>
</evidence>
<protein>
    <submittedName>
        <fullName evidence="2">Uncharacterized protein</fullName>
    </submittedName>
</protein>
<feature type="compositionally biased region" description="Basic residues" evidence="1">
    <location>
        <begin position="53"/>
        <end position="66"/>
    </location>
</feature>
<feature type="compositionally biased region" description="Basic and acidic residues" evidence="1">
    <location>
        <begin position="67"/>
        <end position="77"/>
    </location>
</feature>
<dbReference type="EMBL" id="JANJYJ010000006">
    <property type="protein sequence ID" value="KAK3205502.1"/>
    <property type="molecule type" value="Genomic_DNA"/>
</dbReference>
<evidence type="ECO:0000313" key="3">
    <source>
        <dbReference type="Proteomes" id="UP001281410"/>
    </source>
</evidence>